<evidence type="ECO:0000256" key="1">
    <source>
        <dbReference type="SAM" id="Coils"/>
    </source>
</evidence>
<keyword evidence="1" id="KW-0175">Coiled coil</keyword>
<reference evidence="2 3" key="1">
    <citation type="submission" date="2018-01" db="EMBL/GenBank/DDBJ databases">
        <authorList>
            <person name="Gaut B.S."/>
            <person name="Morton B.R."/>
            <person name="Clegg M.T."/>
            <person name="Duvall M.R."/>
        </authorList>
    </citation>
    <scope>NUCLEOTIDE SEQUENCE [LARGE SCALE GENOMIC DNA]</scope>
    <source>
        <strain evidence="2">Cupriavidus taiwanensis cmp 52</strain>
    </source>
</reference>
<organism evidence="2 3">
    <name type="scientific">Cupriavidus taiwanensis</name>
    <dbReference type="NCBI Taxonomy" id="164546"/>
    <lineage>
        <taxon>Bacteria</taxon>
        <taxon>Pseudomonadati</taxon>
        <taxon>Pseudomonadota</taxon>
        <taxon>Betaproteobacteria</taxon>
        <taxon>Burkholderiales</taxon>
        <taxon>Burkholderiaceae</taxon>
        <taxon>Cupriavidus</taxon>
    </lineage>
</organism>
<dbReference type="Pfam" id="PF11180">
    <property type="entry name" value="DUF2968"/>
    <property type="match status" value="1"/>
</dbReference>
<name>A0A375J410_9BURK</name>
<sequence>MYGFAGAASTGKTLSRALAYSGISHCRAQAGIRRQVLATQLRQYERAIEDAQARAEALNNDMRLVQAQRLRMVEDQKTSRAEVQTAELDSRAARAQLEKLRREIRRIESSLADSREMLPVATKSGR</sequence>
<evidence type="ECO:0000313" key="2">
    <source>
        <dbReference type="EMBL" id="SPR99925.1"/>
    </source>
</evidence>
<dbReference type="AlphaFoldDB" id="A0A375J410"/>
<evidence type="ECO:0000313" key="3">
    <source>
        <dbReference type="Proteomes" id="UP000256805"/>
    </source>
</evidence>
<proteinExistence type="predicted"/>
<dbReference type="EMBL" id="OVTA01000036">
    <property type="protein sequence ID" value="SPR99925.1"/>
    <property type="molecule type" value="Genomic_DNA"/>
</dbReference>
<gene>
    <name evidence="2" type="ORF">CBM2634_B130027</name>
</gene>
<dbReference type="RefSeq" id="WP_116384908.1">
    <property type="nucleotide sequence ID" value="NZ_LS483234.1"/>
</dbReference>
<dbReference type="InterPro" id="IPR021350">
    <property type="entry name" value="DUF2968"/>
</dbReference>
<feature type="coiled-coil region" evidence="1">
    <location>
        <begin position="34"/>
        <end position="117"/>
    </location>
</feature>
<accession>A0A375J410</accession>
<dbReference type="Proteomes" id="UP000256805">
    <property type="component" value="Unassembled WGS sequence"/>
</dbReference>
<protein>
    <submittedName>
        <fullName evidence="2">Uncharacterized protein</fullName>
    </submittedName>
</protein>